<evidence type="ECO:0000313" key="5">
    <source>
        <dbReference type="EMBL" id="KAF8731343.1"/>
    </source>
</evidence>
<dbReference type="GO" id="GO:0098542">
    <property type="term" value="P:defense response to other organism"/>
    <property type="evidence" value="ECO:0007669"/>
    <property type="project" value="InterPro"/>
</dbReference>
<dbReference type="AlphaFoldDB" id="A0A835F8B8"/>
<dbReference type="OrthoDB" id="680642at2759"/>
<gene>
    <name evidence="5" type="ORF">HU200_016398</name>
</gene>
<accession>A0A835F8B8</accession>
<keyword evidence="2 4" id="KW-0472">Membrane</keyword>
<organism evidence="5 6">
    <name type="scientific">Digitaria exilis</name>
    <dbReference type="NCBI Taxonomy" id="1010633"/>
    <lineage>
        <taxon>Eukaryota</taxon>
        <taxon>Viridiplantae</taxon>
        <taxon>Streptophyta</taxon>
        <taxon>Embryophyta</taxon>
        <taxon>Tracheophyta</taxon>
        <taxon>Spermatophyta</taxon>
        <taxon>Magnoliopsida</taxon>
        <taxon>Liliopsida</taxon>
        <taxon>Poales</taxon>
        <taxon>Poaceae</taxon>
        <taxon>PACMAD clade</taxon>
        <taxon>Panicoideae</taxon>
        <taxon>Panicodae</taxon>
        <taxon>Paniceae</taxon>
        <taxon>Anthephorinae</taxon>
        <taxon>Digitaria</taxon>
    </lineage>
</organism>
<dbReference type="Proteomes" id="UP000636709">
    <property type="component" value="Unassembled WGS sequence"/>
</dbReference>
<dbReference type="GO" id="GO:0005886">
    <property type="term" value="C:plasma membrane"/>
    <property type="evidence" value="ECO:0007669"/>
    <property type="project" value="TreeGrafter"/>
</dbReference>
<reference evidence="5" key="1">
    <citation type="submission" date="2020-07" db="EMBL/GenBank/DDBJ databases">
        <title>Genome sequence and genetic diversity analysis of an under-domesticated orphan crop, white fonio (Digitaria exilis).</title>
        <authorList>
            <person name="Bennetzen J.L."/>
            <person name="Chen S."/>
            <person name="Ma X."/>
            <person name="Wang X."/>
            <person name="Yssel A.E.J."/>
            <person name="Chaluvadi S.R."/>
            <person name="Johnson M."/>
            <person name="Gangashetty P."/>
            <person name="Hamidou F."/>
            <person name="Sanogo M.D."/>
            <person name="Zwaenepoel A."/>
            <person name="Wallace J."/>
            <person name="Van De Peer Y."/>
            <person name="Van Deynze A."/>
        </authorList>
    </citation>
    <scope>NUCLEOTIDE SEQUENCE</scope>
    <source>
        <tissue evidence="5">Leaves</tissue>
    </source>
</reference>
<keyword evidence="4" id="KW-0812">Transmembrane</keyword>
<evidence type="ECO:0000313" key="6">
    <source>
        <dbReference type="Proteomes" id="UP000636709"/>
    </source>
</evidence>
<sequence>MGCLLNLLSKVESMLDMKKIGTFLLVSIINLGISTGFAAVTSTIFWFFYFHPHTLHPRIGSAVLTTFDLPSSTAGHSALLYDLTLNVTFINKSSLTKVRFDHVISGLYYGRTKVGPSDYSVPSFKLKQERSRRVTLALQGQAKKVSADMAETFARERSEGLFNINVKVKTMLNYRFFPHRMTYYYEYDCWLQFPPVPGNGTTAVTGGFKCDWPEVDTAARTVLPQFQVFTDGWGDRSDRLVDVLEDHPIATLPNHPEEQQGGSVEEFPCRERQRRKDVSEVSHRTVGACCSPERGNAGAGEEEVCRVLVTGAER</sequence>
<dbReference type="InterPro" id="IPR044839">
    <property type="entry name" value="NDR1-like"/>
</dbReference>
<feature type="compositionally biased region" description="Basic and acidic residues" evidence="3">
    <location>
        <begin position="267"/>
        <end position="280"/>
    </location>
</feature>
<keyword evidence="6" id="KW-1185">Reference proteome</keyword>
<name>A0A835F8B8_9POAL</name>
<keyword evidence="4" id="KW-1133">Transmembrane helix</keyword>
<dbReference type="PANTHER" id="PTHR31415:SF82">
    <property type="entry name" value="OS05G0203150 PROTEIN"/>
    <property type="match status" value="1"/>
</dbReference>
<feature type="transmembrane region" description="Helical" evidence="4">
    <location>
        <begin position="20"/>
        <end position="49"/>
    </location>
</feature>
<dbReference type="EMBL" id="JACEFO010001608">
    <property type="protein sequence ID" value="KAF8731343.1"/>
    <property type="molecule type" value="Genomic_DNA"/>
</dbReference>
<comment type="subcellular location">
    <subcellularLocation>
        <location evidence="1">Membrane</location>
    </subcellularLocation>
</comment>
<dbReference type="PANTHER" id="PTHR31415">
    <property type="entry name" value="OS05G0367900 PROTEIN"/>
    <property type="match status" value="1"/>
</dbReference>
<evidence type="ECO:0000256" key="4">
    <source>
        <dbReference type="SAM" id="Phobius"/>
    </source>
</evidence>
<comment type="caution">
    <text evidence="5">The sequence shown here is derived from an EMBL/GenBank/DDBJ whole genome shotgun (WGS) entry which is preliminary data.</text>
</comment>
<evidence type="ECO:0000256" key="2">
    <source>
        <dbReference type="ARBA" id="ARBA00023136"/>
    </source>
</evidence>
<dbReference type="GO" id="GO:0009506">
    <property type="term" value="C:plasmodesma"/>
    <property type="evidence" value="ECO:0007669"/>
    <property type="project" value="TreeGrafter"/>
</dbReference>
<protein>
    <recommendedName>
        <fullName evidence="7">Late embryogenesis abundant protein LEA-2 subgroup domain-containing protein</fullName>
    </recommendedName>
</protein>
<evidence type="ECO:0008006" key="7">
    <source>
        <dbReference type="Google" id="ProtNLM"/>
    </source>
</evidence>
<feature type="region of interest" description="Disordered" evidence="3">
    <location>
        <begin position="251"/>
        <end position="280"/>
    </location>
</feature>
<evidence type="ECO:0000256" key="1">
    <source>
        <dbReference type="ARBA" id="ARBA00004370"/>
    </source>
</evidence>
<evidence type="ECO:0000256" key="3">
    <source>
        <dbReference type="SAM" id="MobiDB-lite"/>
    </source>
</evidence>
<proteinExistence type="predicted"/>